<evidence type="ECO:0000313" key="1">
    <source>
        <dbReference type="EMBL" id="EST10794.1"/>
    </source>
</evidence>
<comment type="caution">
    <text evidence="1">The sequence shown here is derived from an EMBL/GenBank/DDBJ whole genome shotgun (WGS) entry which is preliminary data.</text>
</comment>
<dbReference type="Proteomes" id="UP000018296">
    <property type="component" value="Unassembled WGS sequence"/>
</dbReference>
<dbReference type="InterPro" id="IPR035093">
    <property type="entry name" value="RelE/ParE_toxin_dom_sf"/>
</dbReference>
<accession>V6J211</accession>
<dbReference type="EMBL" id="AWTC01000016">
    <property type="protein sequence ID" value="EST10794.1"/>
    <property type="molecule type" value="Genomic_DNA"/>
</dbReference>
<keyword evidence="2" id="KW-1185">Reference proteome</keyword>
<gene>
    <name evidence="1" type="ORF">P343_14435</name>
</gene>
<dbReference type="Gene3D" id="3.30.2310.20">
    <property type="entry name" value="RelE-like"/>
    <property type="match status" value="1"/>
</dbReference>
<dbReference type="PATRIC" id="fig|1395513.3.peg.2930"/>
<protein>
    <submittedName>
        <fullName evidence="1">Plasmid stabilization protein</fullName>
    </submittedName>
</protein>
<dbReference type="InterPro" id="IPR031552">
    <property type="entry name" value="ParE-like_toxin"/>
</dbReference>
<evidence type="ECO:0000313" key="2">
    <source>
        <dbReference type="Proteomes" id="UP000018296"/>
    </source>
</evidence>
<proteinExistence type="predicted"/>
<dbReference type="eggNOG" id="COG2026">
    <property type="taxonomic scope" value="Bacteria"/>
</dbReference>
<name>V6J211_9BACL</name>
<reference evidence="1 2" key="1">
    <citation type="journal article" date="2013" name="Genome Announc.">
        <title>Genome Sequence of Sporolactobacillus laevolacticus DSM442, an Efficient Polymer-Grade D-Lactate Producer from Agricultural Waste Cottonseed as a Nitrogen Source.</title>
        <authorList>
            <person name="Wang H."/>
            <person name="Wang L."/>
            <person name="Ju J."/>
            <person name="Yu B."/>
            <person name="Ma Y."/>
        </authorList>
    </citation>
    <scope>NUCLEOTIDE SEQUENCE [LARGE SCALE GENOMIC DNA]</scope>
    <source>
        <strain evidence="1 2">DSM 442</strain>
    </source>
</reference>
<dbReference type="Pfam" id="PF15781">
    <property type="entry name" value="ParE-like_toxin"/>
    <property type="match status" value="1"/>
</dbReference>
<sequence>MLNDQYTPQALRILKKLRKHNKPLYRLVSDAILEIRCDPTIGDEKNYNLAGVLSLDIYYQRTNYELAYSVEIDNEGNEILVILFGSRENFYEELKRYMKSLR</sequence>
<organism evidence="1 2">
    <name type="scientific">Sporolactobacillus laevolacticus DSM 442</name>
    <dbReference type="NCBI Taxonomy" id="1395513"/>
    <lineage>
        <taxon>Bacteria</taxon>
        <taxon>Bacillati</taxon>
        <taxon>Bacillota</taxon>
        <taxon>Bacilli</taxon>
        <taxon>Bacillales</taxon>
        <taxon>Sporolactobacillaceae</taxon>
        <taxon>Sporolactobacillus</taxon>
    </lineage>
</organism>
<dbReference type="SUPFAM" id="SSF143011">
    <property type="entry name" value="RelE-like"/>
    <property type="match status" value="1"/>
</dbReference>
<dbReference type="AlphaFoldDB" id="V6J211"/>
<dbReference type="RefSeq" id="WP_023511115.1">
    <property type="nucleotide sequence ID" value="NZ_AWTC01000016.1"/>
</dbReference>
<dbReference type="STRING" id="1395513.P343_14435"/>
<dbReference type="OrthoDB" id="82378at2"/>